<name>A0A287BMQ8_PIG</name>
<feature type="compositionally biased region" description="Gly residues" evidence="4">
    <location>
        <begin position="142"/>
        <end position="156"/>
    </location>
</feature>
<keyword evidence="2 3" id="KW-0862">Zinc</keyword>
<evidence type="ECO:0000313" key="7">
    <source>
        <dbReference type="Proteomes" id="UP000008227"/>
    </source>
</evidence>
<keyword evidence="1 3" id="KW-0677">Repeat</keyword>
<keyword evidence="3" id="KW-0539">Nucleus</keyword>
<evidence type="ECO:0000256" key="3">
    <source>
        <dbReference type="RuleBase" id="RU369008"/>
    </source>
</evidence>
<dbReference type="AlphaFoldDB" id="A0A287BMQ8"/>
<dbReference type="STRING" id="9823.ENSSSCP00000057357"/>
<accession>A0A287BMQ8</accession>
<dbReference type="Ensembl" id="ENSSSCT00000049844.2">
    <property type="protein sequence ID" value="ENSSSCP00000057357.2"/>
    <property type="gene ID" value="ENSSSCG00000040611.2"/>
</dbReference>
<keyword evidence="2 3" id="KW-0863">Zinc-finger</keyword>
<feature type="zinc finger region" description="C3H1-type" evidence="2">
    <location>
        <begin position="60"/>
        <end position="87"/>
    </location>
</feature>
<evidence type="ECO:0000313" key="6">
    <source>
        <dbReference type="Ensembl" id="ENSSSCP00000057357.2"/>
    </source>
</evidence>
<dbReference type="PROSITE" id="PS50103">
    <property type="entry name" value="ZF_C3H1"/>
    <property type="match status" value="1"/>
</dbReference>
<protein>
    <recommendedName>
        <fullName evidence="3">Cleavage and polyadenylation specificity factor subunit 4</fullName>
        <shortName evidence="3">CPSF 30 kDa subunit</shortName>
    </recommendedName>
    <alternativeName>
        <fullName evidence="3">Cleavage and polyadenylation specificity factor 30 kDa subunit</fullName>
    </alternativeName>
</protein>
<dbReference type="Gene3D" id="4.10.1000.10">
    <property type="entry name" value="Zinc finger, CCCH-type"/>
    <property type="match status" value="1"/>
</dbReference>
<dbReference type="PANTHER" id="PTHR23102">
    <property type="entry name" value="CLEAVAGE AND POLYADENYLATION SPECIFICITY FACTOR SUBUNIT 4-RELATED"/>
    <property type="match status" value="1"/>
</dbReference>
<comment type="subunit">
    <text evidence="3">Component of the cleavage and polyadenylation specificity factor (CPSF) complex.</text>
</comment>
<evidence type="ECO:0000256" key="4">
    <source>
        <dbReference type="SAM" id="MobiDB-lite"/>
    </source>
</evidence>
<reference evidence="6" key="2">
    <citation type="journal article" date="2020" name="Gigascience">
        <title>An improved pig reference genome sequence to enable pig genetics and genomics research.</title>
        <authorList>
            <person name="Warr A."/>
            <person name="Affara N."/>
            <person name="Aken B."/>
            <person name="Beiki H."/>
            <person name="Bickhart D.M."/>
            <person name="Billis K."/>
            <person name="Chow W."/>
            <person name="Eory L."/>
            <person name="Finlayson H.A."/>
            <person name="Flicek P."/>
            <person name="Giron C.G."/>
            <person name="Griffin D.K."/>
            <person name="Hall R."/>
            <person name="Hannum G."/>
            <person name="Hourlier T."/>
            <person name="Howe K."/>
            <person name="Hume D.A."/>
            <person name="Izuogu O."/>
            <person name="Kim K."/>
            <person name="Koren S."/>
            <person name="Liu H."/>
            <person name="Manchanda N."/>
            <person name="Martin F.J."/>
            <person name="Nonneman D.J."/>
            <person name="O'Connor R.E."/>
            <person name="Phillippy A.M."/>
            <person name="Rohrer G.A."/>
            <person name="Rosen B.D."/>
            <person name="Rund L.A."/>
            <person name="Sargent C.A."/>
            <person name="Schook L.B."/>
            <person name="Schroeder S.G."/>
            <person name="Schwartz A.S."/>
            <person name="Skinner B.M."/>
            <person name="Talbot R."/>
            <person name="Tseng E."/>
            <person name="Tuggle C.K."/>
            <person name="Watson M."/>
            <person name="Smith T.P.L."/>
            <person name="Archibald A.L."/>
        </authorList>
    </citation>
    <scope>NUCLEOTIDE SEQUENCE [LARGE SCALE GENOMIC DNA]</scope>
    <source>
        <strain evidence="6">Duroc</strain>
    </source>
</reference>
<feature type="region of interest" description="Disordered" evidence="4">
    <location>
        <begin position="138"/>
        <end position="187"/>
    </location>
</feature>
<keyword evidence="2 3" id="KW-0479">Metal-binding</keyword>
<keyword evidence="3" id="KW-0507">mRNA processing</keyword>
<comment type="subcellular location">
    <subcellularLocation>
        <location evidence="3">Nucleus</location>
    </subcellularLocation>
</comment>
<reference evidence="6" key="3">
    <citation type="submission" date="2025-08" db="UniProtKB">
        <authorList>
            <consortium name="Ensembl"/>
        </authorList>
    </citation>
    <scope>IDENTIFICATION</scope>
</reference>
<dbReference type="GO" id="GO:0003723">
    <property type="term" value="F:RNA binding"/>
    <property type="evidence" value="ECO:0007669"/>
    <property type="project" value="UniProtKB-UniRule"/>
</dbReference>
<dbReference type="InParanoid" id="A0A287BMQ8"/>
<feature type="domain" description="C3H1-type" evidence="5">
    <location>
        <begin position="60"/>
        <end position="87"/>
    </location>
</feature>
<evidence type="ECO:0000259" key="5">
    <source>
        <dbReference type="PROSITE" id="PS50103"/>
    </source>
</evidence>
<evidence type="ECO:0000256" key="2">
    <source>
        <dbReference type="PROSITE-ProRule" id="PRU00723"/>
    </source>
</evidence>
<evidence type="ECO:0000256" key="1">
    <source>
        <dbReference type="ARBA" id="ARBA00022737"/>
    </source>
</evidence>
<organism evidence="6 7">
    <name type="scientific">Sus scrofa</name>
    <name type="common">Pig</name>
    <dbReference type="NCBI Taxonomy" id="9823"/>
    <lineage>
        <taxon>Eukaryota</taxon>
        <taxon>Metazoa</taxon>
        <taxon>Chordata</taxon>
        <taxon>Craniata</taxon>
        <taxon>Vertebrata</taxon>
        <taxon>Euteleostomi</taxon>
        <taxon>Mammalia</taxon>
        <taxon>Eutheria</taxon>
        <taxon>Laurasiatheria</taxon>
        <taxon>Artiodactyla</taxon>
        <taxon>Suina</taxon>
        <taxon>Suidae</taxon>
        <taxon>Sus</taxon>
    </lineage>
</organism>
<proteinExistence type="inferred from homology"/>
<reference evidence="7" key="1">
    <citation type="submission" date="2009-11" db="EMBL/GenBank/DDBJ databases">
        <authorList>
            <consortium name="Porcine genome sequencing project"/>
        </authorList>
    </citation>
    <scope>NUCLEOTIDE SEQUENCE [LARGE SCALE GENOMIC DNA]</scope>
    <source>
        <strain evidence="7">Duroc</strain>
    </source>
</reference>
<comment type="function">
    <text evidence="3">Component of the cleavage and polyadenylation specificity factor (CPSF) complex that play a key role in pre-mRNA 3'-end formation, recognizing the AAUAAA signal sequence and interacting with poly(A) polymerase and other factors to bring about cleavage and poly(A) addition. CPSF4 binds RNA polymers with a preference for poly(U).</text>
</comment>
<dbReference type="InterPro" id="IPR045348">
    <property type="entry name" value="CPSF4/Yth1"/>
</dbReference>
<dbReference type="Bgee" id="ENSSSCG00000040611">
    <property type="expression patterns" value="Expressed in oocyte and 24 other cell types or tissues"/>
</dbReference>
<dbReference type="GO" id="GO:0008270">
    <property type="term" value="F:zinc ion binding"/>
    <property type="evidence" value="ECO:0007669"/>
    <property type="project" value="UniProtKB-KW"/>
</dbReference>
<comment type="similarity">
    <text evidence="3">Belongs to the CPSF4/YTH1 family.</text>
</comment>
<keyword evidence="7" id="KW-1185">Reference proteome</keyword>
<keyword evidence="3" id="KW-0694">RNA-binding</keyword>
<sequence>MQEVSAGLERFTFTFEEDVELQRGTGLLPFQGMDRSGSAVCSFFAKGLCHKAVSILTRPRGDAGVCKPRLRGLCKTGDQCKFPHQYDVTTSPECYFCSKLGFSVDCNKECPFLHVTPDFKNQDCLWFDQDFCKDGEPQQKGALGGTGEQDGAGGGSPAREGCPLGRNGQQPLPQIPQAPCSGTRPAVPGRLLGAGSLGFTSQRLPDLEHTTELLVSSL</sequence>
<dbReference type="PANTHER" id="PTHR23102:SF19">
    <property type="entry name" value="CLEAVAGE AND POLYADENYLATION SPECIFICITY FACTOR SUBUNIT 4-LIKE PROTEIN-RELATED"/>
    <property type="match status" value="1"/>
</dbReference>
<dbReference type="GeneTree" id="ENSGT00940000162882"/>
<dbReference type="GO" id="GO:0031124">
    <property type="term" value="P:mRNA 3'-end processing"/>
    <property type="evidence" value="ECO:0007669"/>
    <property type="project" value="UniProtKB-UniRule"/>
</dbReference>
<dbReference type="InterPro" id="IPR000571">
    <property type="entry name" value="Znf_CCCH"/>
</dbReference>
<dbReference type="Proteomes" id="UP000008227">
    <property type="component" value="Chromosome 12"/>
</dbReference>
<reference evidence="6" key="4">
    <citation type="submission" date="2025-09" db="UniProtKB">
        <authorList>
            <consortium name="Ensembl"/>
        </authorList>
    </citation>
    <scope>IDENTIFICATION</scope>
</reference>
<dbReference type="SMR" id="A0A287BMQ8"/>
<dbReference type="GO" id="GO:0005847">
    <property type="term" value="C:mRNA cleavage and polyadenylation specificity factor complex"/>
    <property type="evidence" value="ECO:0000318"/>
    <property type="project" value="GO_Central"/>
</dbReference>